<organism evidence="2 3">
    <name type="scientific">Sphagnum troendelagicum</name>
    <dbReference type="NCBI Taxonomy" id="128251"/>
    <lineage>
        <taxon>Eukaryota</taxon>
        <taxon>Viridiplantae</taxon>
        <taxon>Streptophyta</taxon>
        <taxon>Embryophyta</taxon>
        <taxon>Bryophyta</taxon>
        <taxon>Sphagnophytina</taxon>
        <taxon>Sphagnopsida</taxon>
        <taxon>Sphagnales</taxon>
        <taxon>Sphagnaceae</taxon>
        <taxon>Sphagnum</taxon>
    </lineage>
</organism>
<gene>
    <name evidence="2" type="ORF">CSSPTR1EN2_LOCUS19012</name>
</gene>
<evidence type="ECO:0000313" key="2">
    <source>
        <dbReference type="EMBL" id="CAK9228372.1"/>
    </source>
</evidence>
<dbReference type="InterPro" id="IPR032859">
    <property type="entry name" value="KH_dom-like"/>
</dbReference>
<dbReference type="Gene3D" id="3.30.300.20">
    <property type="match status" value="1"/>
</dbReference>
<dbReference type="PANTHER" id="PTHR43834">
    <property type="entry name" value="GTPASE DER"/>
    <property type="match status" value="1"/>
</dbReference>
<dbReference type="InterPro" id="IPR027417">
    <property type="entry name" value="P-loop_NTPase"/>
</dbReference>
<dbReference type="Gene3D" id="3.40.50.300">
    <property type="entry name" value="P-loop containing nucleotide triphosphate hydrolases"/>
    <property type="match status" value="1"/>
</dbReference>
<protein>
    <recommendedName>
        <fullName evidence="1">GTPase Der C-terminal KH-domain-like domain-containing protein</fullName>
    </recommendedName>
</protein>
<sequence>MRHAEASLAQWVIQGGRGLVVVVNKMDLLSGRENAHLRSLVMRAVPEEIQKLLPQVTGVPVVFVSALEGKGRGALMHNVNESHRRWCARLCTARLNRWLAKVMSRHPRRGDKGYGAKVRYITQVKAQSPTFVVFVSGAGKIDDTELRFFTSSLHMCNRKLTQDLALVIWMQHHV</sequence>
<dbReference type="PANTHER" id="PTHR43834:SF6">
    <property type="entry name" value="GTPASE DER"/>
    <property type="match status" value="1"/>
</dbReference>
<dbReference type="Pfam" id="PF14714">
    <property type="entry name" value="KH_dom-like"/>
    <property type="match status" value="1"/>
</dbReference>
<reference evidence="2" key="1">
    <citation type="submission" date="2024-02" db="EMBL/GenBank/DDBJ databases">
        <authorList>
            <consortium name="ELIXIR-Norway"/>
            <consortium name="Elixir Norway"/>
        </authorList>
    </citation>
    <scope>NUCLEOTIDE SEQUENCE</scope>
</reference>
<dbReference type="InterPro" id="IPR015946">
    <property type="entry name" value="KH_dom-like_a/b"/>
</dbReference>
<dbReference type="SUPFAM" id="SSF52540">
    <property type="entry name" value="P-loop containing nucleoside triphosphate hydrolases"/>
    <property type="match status" value="1"/>
</dbReference>
<proteinExistence type="predicted"/>
<dbReference type="EMBL" id="OZ019898">
    <property type="protein sequence ID" value="CAK9228372.1"/>
    <property type="molecule type" value="Genomic_DNA"/>
</dbReference>
<name>A0ABP0UR42_9BRYO</name>
<evidence type="ECO:0000259" key="1">
    <source>
        <dbReference type="Pfam" id="PF14714"/>
    </source>
</evidence>
<evidence type="ECO:0000313" key="3">
    <source>
        <dbReference type="Proteomes" id="UP001497512"/>
    </source>
</evidence>
<accession>A0ABP0UR42</accession>
<dbReference type="Proteomes" id="UP001497512">
    <property type="component" value="Chromosome 6"/>
</dbReference>
<keyword evidence="3" id="KW-1185">Reference proteome</keyword>
<feature type="domain" description="GTPase Der C-terminal KH-domain-like" evidence="1">
    <location>
        <begin position="89"/>
        <end position="153"/>
    </location>
</feature>